<evidence type="ECO:0000256" key="2">
    <source>
        <dbReference type="ARBA" id="ARBA00024341"/>
    </source>
</evidence>
<sequence length="380" mass="42990">MGKVTRWFRGVLGMKKDKVNIDNSNAKTKKRWIFGKCMKDLSQRVTVENDSTRMRSCMSASEKEQNKHAIAVAATTAAVAGAQAAVAVVRLTSDGRDTLFSGREKWAATKIQSVYRGHLLYEMKLKTKKRWIFGKCMKDMSQRVTVENDSTRMRSCMSASEKEQNKHAIAVAATTTDVAGAQAAVAVVRLTSDGRDTLFSGREKWAATKIQSVYRGHLARRALRALKGLVKFQALFRGFLVRKRVAATLYSMQALLRAQLAVRYELDVQPEIRHGESTERFDNDSRRLIHNKRLSTSYDSTTNSYDESPKIVGMDPYRPHGRSRRNHYQDPESGFSGKDYKCSKTTQRTLRFSNSNRFRHNSSGINLHGVAFDEVLEKSE</sequence>
<dbReference type="Pfam" id="PF00612">
    <property type="entry name" value="IQ"/>
    <property type="match status" value="3"/>
</dbReference>
<evidence type="ECO:0000313" key="4">
    <source>
        <dbReference type="EMBL" id="GJS96861.1"/>
    </source>
</evidence>
<dbReference type="Gene3D" id="1.20.5.190">
    <property type="match status" value="1"/>
</dbReference>
<keyword evidence="5" id="KW-1185">Reference proteome</keyword>
<dbReference type="PANTHER" id="PTHR32295">
    <property type="entry name" value="IQ-DOMAIN 5-RELATED"/>
    <property type="match status" value="1"/>
</dbReference>
<dbReference type="PROSITE" id="PS50096">
    <property type="entry name" value="IQ"/>
    <property type="match status" value="3"/>
</dbReference>
<reference evidence="4" key="1">
    <citation type="journal article" date="2022" name="Int. J. Mol. Sci.">
        <title>Draft Genome of Tanacetum Coccineum: Genomic Comparison of Closely Related Tanacetum-Family Plants.</title>
        <authorList>
            <person name="Yamashiro T."/>
            <person name="Shiraishi A."/>
            <person name="Nakayama K."/>
            <person name="Satake H."/>
        </authorList>
    </citation>
    <scope>NUCLEOTIDE SEQUENCE</scope>
</reference>
<accession>A0ABQ5A5I1</accession>
<evidence type="ECO:0000313" key="5">
    <source>
        <dbReference type="Proteomes" id="UP001151760"/>
    </source>
</evidence>
<organism evidence="4 5">
    <name type="scientific">Tanacetum coccineum</name>
    <dbReference type="NCBI Taxonomy" id="301880"/>
    <lineage>
        <taxon>Eukaryota</taxon>
        <taxon>Viridiplantae</taxon>
        <taxon>Streptophyta</taxon>
        <taxon>Embryophyta</taxon>
        <taxon>Tracheophyta</taxon>
        <taxon>Spermatophyta</taxon>
        <taxon>Magnoliopsida</taxon>
        <taxon>eudicotyledons</taxon>
        <taxon>Gunneridae</taxon>
        <taxon>Pentapetalae</taxon>
        <taxon>asterids</taxon>
        <taxon>campanulids</taxon>
        <taxon>Asterales</taxon>
        <taxon>Asteraceae</taxon>
        <taxon>Asteroideae</taxon>
        <taxon>Anthemideae</taxon>
        <taxon>Anthemidinae</taxon>
        <taxon>Tanacetum</taxon>
    </lineage>
</organism>
<dbReference type="PANTHER" id="PTHR32295:SF10">
    <property type="entry name" value="PROTEIN IQ-DOMAIN 25"/>
    <property type="match status" value="1"/>
</dbReference>
<evidence type="ECO:0000256" key="1">
    <source>
        <dbReference type="ARBA" id="ARBA00022860"/>
    </source>
</evidence>
<comment type="similarity">
    <text evidence="2">Belongs to the IQD family.</text>
</comment>
<dbReference type="Proteomes" id="UP001151760">
    <property type="component" value="Unassembled WGS sequence"/>
</dbReference>
<keyword evidence="1" id="KW-0112">Calmodulin-binding</keyword>
<feature type="region of interest" description="Disordered" evidence="3">
    <location>
        <begin position="298"/>
        <end position="340"/>
    </location>
</feature>
<dbReference type="EMBL" id="BQNB010011918">
    <property type="protein sequence ID" value="GJS96861.1"/>
    <property type="molecule type" value="Genomic_DNA"/>
</dbReference>
<reference evidence="4" key="2">
    <citation type="submission" date="2022-01" db="EMBL/GenBank/DDBJ databases">
        <authorList>
            <person name="Yamashiro T."/>
            <person name="Shiraishi A."/>
            <person name="Satake H."/>
            <person name="Nakayama K."/>
        </authorList>
    </citation>
    <scope>NUCLEOTIDE SEQUENCE</scope>
</reference>
<evidence type="ECO:0000256" key="3">
    <source>
        <dbReference type="SAM" id="MobiDB-lite"/>
    </source>
</evidence>
<name>A0ABQ5A5I1_9ASTR</name>
<proteinExistence type="inferred from homology"/>
<dbReference type="SMART" id="SM00015">
    <property type="entry name" value="IQ"/>
    <property type="match status" value="3"/>
</dbReference>
<dbReference type="InterPro" id="IPR000048">
    <property type="entry name" value="IQ_motif_EF-hand-BS"/>
</dbReference>
<dbReference type="CDD" id="cd23767">
    <property type="entry name" value="IQCD"/>
    <property type="match status" value="1"/>
</dbReference>
<protein>
    <submittedName>
        <fullName evidence="4">IQ-DOMAIN 14-like protein</fullName>
    </submittedName>
</protein>
<comment type="caution">
    <text evidence="4">The sequence shown here is derived from an EMBL/GenBank/DDBJ whole genome shotgun (WGS) entry which is preliminary data.</text>
</comment>
<gene>
    <name evidence="4" type="ORF">Tco_0803829</name>
</gene>